<keyword evidence="1" id="KW-0472">Membrane</keyword>
<keyword evidence="1" id="KW-0812">Transmembrane</keyword>
<dbReference type="Proteomes" id="UP000014500">
    <property type="component" value="Unassembled WGS sequence"/>
</dbReference>
<evidence type="ECO:0000313" key="3">
    <source>
        <dbReference type="Proteomes" id="UP000014500"/>
    </source>
</evidence>
<protein>
    <submittedName>
        <fullName evidence="2">Uncharacterized protein</fullName>
    </submittedName>
</protein>
<dbReference type="AlphaFoldDB" id="T1J3N6"/>
<dbReference type="EMBL" id="JH431829">
    <property type="status" value="NOT_ANNOTATED_CDS"/>
    <property type="molecule type" value="Genomic_DNA"/>
</dbReference>
<keyword evidence="1" id="KW-1133">Transmembrane helix</keyword>
<evidence type="ECO:0000256" key="1">
    <source>
        <dbReference type="SAM" id="Phobius"/>
    </source>
</evidence>
<dbReference type="HOGENOM" id="CLU_1009430_0_0_1"/>
<reference evidence="2" key="2">
    <citation type="submission" date="2015-02" db="UniProtKB">
        <authorList>
            <consortium name="EnsemblMetazoa"/>
        </authorList>
    </citation>
    <scope>IDENTIFICATION</scope>
</reference>
<sequence>MGTVGKKKLAVVGIVCILTTVFFFFFDGMLVWFLPQQVDRMRHDNANIVGLRLKHNFLSELDDQSDREWVTKSNSKQIFGADIYYLLRYPITFSLNCKKNKKTVKRSTREIAKLSKIKKEEIKARPNREFARTSCDGTKGLECLVAELNGDSIVLQVFRNTLVRDIIGRCWQGAVSDVTVGISHVKYIGLTRGFTSELLSFLKPISSLDSVSHYHMALVGYFYLYLGAGLRLKLGFNPQSPIHNCDQLQLTPLTKSFCHLSLVRDIVGYSWHGAIF</sequence>
<name>T1J3N6_STRMM</name>
<organism evidence="2 3">
    <name type="scientific">Strigamia maritima</name>
    <name type="common">European centipede</name>
    <name type="synonym">Geophilus maritimus</name>
    <dbReference type="NCBI Taxonomy" id="126957"/>
    <lineage>
        <taxon>Eukaryota</taxon>
        <taxon>Metazoa</taxon>
        <taxon>Ecdysozoa</taxon>
        <taxon>Arthropoda</taxon>
        <taxon>Myriapoda</taxon>
        <taxon>Chilopoda</taxon>
        <taxon>Pleurostigmophora</taxon>
        <taxon>Geophilomorpha</taxon>
        <taxon>Linotaeniidae</taxon>
        <taxon>Strigamia</taxon>
    </lineage>
</organism>
<proteinExistence type="predicted"/>
<dbReference type="EnsemblMetazoa" id="SMAR008204-RA">
    <property type="protein sequence ID" value="SMAR008204-PA"/>
    <property type="gene ID" value="SMAR008204"/>
</dbReference>
<evidence type="ECO:0000313" key="2">
    <source>
        <dbReference type="EnsemblMetazoa" id="SMAR008204-PA"/>
    </source>
</evidence>
<reference evidence="3" key="1">
    <citation type="submission" date="2011-05" db="EMBL/GenBank/DDBJ databases">
        <authorList>
            <person name="Richards S.R."/>
            <person name="Qu J."/>
            <person name="Jiang H."/>
            <person name="Jhangiani S.N."/>
            <person name="Agravi P."/>
            <person name="Goodspeed R."/>
            <person name="Gross S."/>
            <person name="Mandapat C."/>
            <person name="Jackson L."/>
            <person name="Mathew T."/>
            <person name="Pu L."/>
            <person name="Thornton R."/>
            <person name="Saada N."/>
            <person name="Wilczek-Boney K.B."/>
            <person name="Lee S."/>
            <person name="Kovar C."/>
            <person name="Wu Y."/>
            <person name="Scherer S.E."/>
            <person name="Worley K.C."/>
            <person name="Muzny D.M."/>
            <person name="Gibbs R."/>
        </authorList>
    </citation>
    <scope>NUCLEOTIDE SEQUENCE</scope>
    <source>
        <strain evidence="3">Brora</strain>
    </source>
</reference>
<keyword evidence="3" id="KW-1185">Reference proteome</keyword>
<feature type="transmembrane region" description="Helical" evidence="1">
    <location>
        <begin position="9"/>
        <end position="34"/>
    </location>
</feature>
<accession>T1J3N6</accession>